<dbReference type="PANTHER" id="PTHR31672">
    <property type="entry name" value="BNACNNG10540D PROTEIN"/>
    <property type="match status" value="1"/>
</dbReference>
<protein>
    <submittedName>
        <fullName evidence="3">F-box/LRR-repeat protein At2g43260-like</fullName>
    </submittedName>
</protein>
<dbReference type="SUPFAM" id="SSF117281">
    <property type="entry name" value="Kelch motif"/>
    <property type="match status" value="1"/>
</dbReference>
<dbReference type="CDD" id="cd22157">
    <property type="entry name" value="F-box_AtFBW1-like"/>
    <property type="match status" value="1"/>
</dbReference>
<dbReference type="InterPro" id="IPR001810">
    <property type="entry name" value="F-box_dom"/>
</dbReference>
<dbReference type="GeneID" id="104784669"/>
<sequence>MEEETPNSMYITADVLEDLLLKVPLKSLCRFKSVSKEWKSILESKRFVERHLSLAKASRKILLAAYHCNCGVSPSLLPESRFEGGEEFFSLHCDATRPSMNCDGLVCFPEAEWVDVLNPSTGQLWRFNSPSLLNPRPNSTTFPTGSWSTYFPGYCAMGFGKDSVKGSYKVVRIFGAPNYCDILDVNTGEWRKLWKPRRFKVDVGRKSASVNGSIYWLRIRPHGSIYTILALDLHTEEFRDVQRPPLPKGIMSEAQIVNIGDRLAIAIPESHPVHQYVLNIWIMDAQEETWTNSHSISLASLGMVESRSFTPVTLSKHGNVVFYDDKMCLFKYYPHTDQLQILSKDICIISPYLQNLVLLQTQQVEFKTGITCIRRETEITDVVVGQSTSVDEILSEGIAKLILLCCLARSGYCGNVVKIAFLMKLCSITGF</sequence>
<dbReference type="NCBIfam" id="TIGR01640">
    <property type="entry name" value="F_box_assoc_1"/>
    <property type="match status" value="1"/>
</dbReference>
<dbReference type="SUPFAM" id="SSF81383">
    <property type="entry name" value="F-box domain"/>
    <property type="match status" value="1"/>
</dbReference>
<dbReference type="InterPro" id="IPR036047">
    <property type="entry name" value="F-box-like_dom_sf"/>
</dbReference>
<evidence type="ECO:0000313" key="3">
    <source>
        <dbReference type="RefSeq" id="XP_019100701.1"/>
    </source>
</evidence>
<gene>
    <name evidence="3" type="primary">LOC104784669</name>
</gene>
<keyword evidence="2" id="KW-1185">Reference proteome</keyword>
<dbReference type="InterPro" id="IPR015915">
    <property type="entry name" value="Kelch-typ_b-propeller"/>
</dbReference>
<proteinExistence type="predicted"/>
<dbReference type="Gene3D" id="2.120.10.80">
    <property type="entry name" value="Kelch-type beta propeller"/>
    <property type="match status" value="1"/>
</dbReference>
<dbReference type="InterPro" id="IPR017451">
    <property type="entry name" value="F-box-assoc_interact_dom"/>
</dbReference>
<dbReference type="PANTHER" id="PTHR31672:SF13">
    <property type="entry name" value="F-BOX PROTEIN CPR30-LIKE"/>
    <property type="match status" value="1"/>
</dbReference>
<evidence type="ECO:0000313" key="2">
    <source>
        <dbReference type="Proteomes" id="UP000694864"/>
    </source>
</evidence>
<dbReference type="InterPro" id="IPR006527">
    <property type="entry name" value="F-box-assoc_dom_typ1"/>
</dbReference>
<reference evidence="2" key="1">
    <citation type="journal article" date="2014" name="Nat. Commun.">
        <title>The emerging biofuel crop Camelina sativa retains a highly undifferentiated hexaploid genome structure.</title>
        <authorList>
            <person name="Kagale S."/>
            <person name="Koh C."/>
            <person name="Nixon J."/>
            <person name="Bollina V."/>
            <person name="Clarke W.E."/>
            <person name="Tuteja R."/>
            <person name="Spillane C."/>
            <person name="Robinson S.J."/>
            <person name="Links M.G."/>
            <person name="Clarke C."/>
            <person name="Higgins E.E."/>
            <person name="Huebert T."/>
            <person name="Sharpe A.G."/>
            <person name="Parkin I.A."/>
        </authorList>
    </citation>
    <scope>NUCLEOTIDE SEQUENCE [LARGE SCALE GENOMIC DNA]</scope>
    <source>
        <strain evidence="2">cv. DH55</strain>
    </source>
</reference>
<dbReference type="Pfam" id="PF00646">
    <property type="entry name" value="F-box"/>
    <property type="match status" value="1"/>
</dbReference>
<accession>A0ABM1RNW3</accession>
<name>A0ABM1RNW3_CAMSA</name>
<dbReference type="SMART" id="SM00256">
    <property type="entry name" value="FBOX"/>
    <property type="match status" value="1"/>
</dbReference>
<dbReference type="Proteomes" id="UP000694864">
    <property type="component" value="Chromosome 5"/>
</dbReference>
<feature type="domain" description="F-box" evidence="1">
    <location>
        <begin position="11"/>
        <end position="51"/>
    </location>
</feature>
<dbReference type="Pfam" id="PF07734">
    <property type="entry name" value="FBA_1"/>
    <property type="match status" value="1"/>
</dbReference>
<dbReference type="InterPro" id="IPR050796">
    <property type="entry name" value="SCF_F-box_component"/>
</dbReference>
<evidence type="ECO:0000259" key="1">
    <source>
        <dbReference type="SMART" id="SM00256"/>
    </source>
</evidence>
<organism evidence="2 3">
    <name type="scientific">Camelina sativa</name>
    <name type="common">False flax</name>
    <name type="synonym">Myagrum sativum</name>
    <dbReference type="NCBI Taxonomy" id="90675"/>
    <lineage>
        <taxon>Eukaryota</taxon>
        <taxon>Viridiplantae</taxon>
        <taxon>Streptophyta</taxon>
        <taxon>Embryophyta</taxon>
        <taxon>Tracheophyta</taxon>
        <taxon>Spermatophyta</taxon>
        <taxon>Magnoliopsida</taxon>
        <taxon>eudicotyledons</taxon>
        <taxon>Gunneridae</taxon>
        <taxon>Pentapetalae</taxon>
        <taxon>rosids</taxon>
        <taxon>malvids</taxon>
        <taxon>Brassicales</taxon>
        <taxon>Brassicaceae</taxon>
        <taxon>Camelineae</taxon>
        <taxon>Camelina</taxon>
    </lineage>
</organism>
<reference evidence="3" key="2">
    <citation type="submission" date="2025-08" db="UniProtKB">
        <authorList>
            <consortium name="RefSeq"/>
        </authorList>
    </citation>
    <scope>IDENTIFICATION</scope>
    <source>
        <tissue evidence="3">Leaf</tissue>
    </source>
</reference>
<dbReference type="RefSeq" id="XP_019100701.1">
    <property type="nucleotide sequence ID" value="XM_019245156.1"/>
</dbReference>